<dbReference type="KEGG" id="dpx:DAPPUDRAFT_306215"/>
<dbReference type="PANTHER" id="PTHR12993">
    <property type="entry name" value="N-ACETYLGLUCOSAMINYL-PHOSPHATIDYLINOSITOL DE-N-ACETYLASE-RELATED"/>
    <property type="match status" value="1"/>
</dbReference>
<protein>
    <recommendedName>
        <fullName evidence="2">N-acetylglucosaminylphosphatidylinositol deacetylase</fullName>
        <ecNumber evidence="2">3.5.1.89</ecNumber>
    </recommendedName>
</protein>
<dbReference type="InParanoid" id="E9GW24"/>
<keyword evidence="3" id="KW-0812">Transmembrane</keyword>
<dbReference type="InterPro" id="IPR024078">
    <property type="entry name" value="LmbE-like_dom_sf"/>
</dbReference>
<evidence type="ECO:0000256" key="2">
    <source>
        <dbReference type="ARBA" id="ARBA00012176"/>
    </source>
</evidence>
<dbReference type="OrthoDB" id="440160at2759"/>
<evidence type="ECO:0000256" key="1">
    <source>
        <dbReference type="ARBA" id="ARBA00006066"/>
    </source>
</evidence>
<evidence type="ECO:0000313" key="4">
    <source>
        <dbReference type="EMBL" id="EFX76344.1"/>
    </source>
</evidence>
<dbReference type="OMA" id="YVLESVN"/>
<evidence type="ECO:0000256" key="3">
    <source>
        <dbReference type="SAM" id="Phobius"/>
    </source>
</evidence>
<dbReference type="EC" id="3.5.1.89" evidence="2"/>
<reference evidence="4 5" key="1">
    <citation type="journal article" date="2011" name="Science">
        <title>The ecoresponsive genome of Daphnia pulex.</title>
        <authorList>
            <person name="Colbourne J.K."/>
            <person name="Pfrender M.E."/>
            <person name="Gilbert D."/>
            <person name="Thomas W.K."/>
            <person name="Tucker A."/>
            <person name="Oakley T.H."/>
            <person name="Tokishita S."/>
            <person name="Aerts A."/>
            <person name="Arnold G.J."/>
            <person name="Basu M.K."/>
            <person name="Bauer D.J."/>
            <person name="Caceres C.E."/>
            <person name="Carmel L."/>
            <person name="Casola C."/>
            <person name="Choi J.H."/>
            <person name="Detter J.C."/>
            <person name="Dong Q."/>
            <person name="Dusheyko S."/>
            <person name="Eads B.D."/>
            <person name="Frohlich T."/>
            <person name="Geiler-Samerotte K.A."/>
            <person name="Gerlach D."/>
            <person name="Hatcher P."/>
            <person name="Jogdeo S."/>
            <person name="Krijgsveld J."/>
            <person name="Kriventseva E.V."/>
            <person name="Kultz D."/>
            <person name="Laforsch C."/>
            <person name="Lindquist E."/>
            <person name="Lopez J."/>
            <person name="Manak J.R."/>
            <person name="Muller J."/>
            <person name="Pangilinan J."/>
            <person name="Patwardhan R.P."/>
            <person name="Pitluck S."/>
            <person name="Pritham E.J."/>
            <person name="Rechtsteiner A."/>
            <person name="Rho M."/>
            <person name="Rogozin I.B."/>
            <person name="Sakarya O."/>
            <person name="Salamov A."/>
            <person name="Schaack S."/>
            <person name="Shapiro H."/>
            <person name="Shiga Y."/>
            <person name="Skalitzky C."/>
            <person name="Smith Z."/>
            <person name="Souvorov A."/>
            <person name="Sung W."/>
            <person name="Tang Z."/>
            <person name="Tsuchiya D."/>
            <person name="Tu H."/>
            <person name="Vos H."/>
            <person name="Wang M."/>
            <person name="Wolf Y.I."/>
            <person name="Yamagata H."/>
            <person name="Yamada T."/>
            <person name="Ye Y."/>
            <person name="Shaw J.R."/>
            <person name="Andrews J."/>
            <person name="Crease T.J."/>
            <person name="Tang H."/>
            <person name="Lucas S.M."/>
            <person name="Robertson H.M."/>
            <person name="Bork P."/>
            <person name="Koonin E.V."/>
            <person name="Zdobnov E.M."/>
            <person name="Grigoriev I.V."/>
            <person name="Lynch M."/>
            <person name="Boore J.L."/>
        </authorList>
    </citation>
    <scope>NUCLEOTIDE SEQUENCE [LARGE SCALE GENOMIC DNA]</scope>
</reference>
<dbReference type="GO" id="GO:0005783">
    <property type="term" value="C:endoplasmic reticulum"/>
    <property type="evidence" value="ECO:0000318"/>
    <property type="project" value="GO_Central"/>
</dbReference>
<accession>E9GW24</accession>
<comment type="similarity">
    <text evidence="1">Belongs to the PIGL family.</text>
</comment>
<dbReference type="STRING" id="6669.E9GW24"/>
<dbReference type="PhylomeDB" id="E9GW24"/>
<dbReference type="Gene3D" id="3.40.50.10320">
    <property type="entry name" value="LmbE-like"/>
    <property type="match status" value="1"/>
</dbReference>
<dbReference type="AlphaFoldDB" id="E9GW24"/>
<dbReference type="UniPathway" id="UPA00196"/>
<keyword evidence="3" id="KW-0472">Membrane</keyword>
<dbReference type="EMBL" id="GL732569">
    <property type="protein sequence ID" value="EFX76344.1"/>
    <property type="molecule type" value="Genomic_DNA"/>
</dbReference>
<dbReference type="GO" id="GO:0006506">
    <property type="term" value="P:GPI anchor biosynthetic process"/>
    <property type="evidence" value="ECO:0007669"/>
    <property type="project" value="UniProtKB-UniPathway"/>
</dbReference>
<evidence type="ECO:0000313" key="5">
    <source>
        <dbReference type="Proteomes" id="UP000000305"/>
    </source>
</evidence>
<dbReference type="FunCoup" id="E9GW24">
    <property type="interactions" value="1462"/>
</dbReference>
<proteinExistence type="inferred from homology"/>
<dbReference type="GO" id="GO:0000225">
    <property type="term" value="F:N-acetylglucosaminylphosphatidylinositol deacetylase activity"/>
    <property type="evidence" value="ECO:0000318"/>
    <property type="project" value="GO_Central"/>
</dbReference>
<name>E9GW24_DAPPU</name>
<keyword evidence="3" id="KW-1133">Transmembrane helix</keyword>
<dbReference type="Pfam" id="PF02585">
    <property type="entry name" value="PIG-L"/>
    <property type="match status" value="1"/>
</dbReference>
<keyword evidence="5" id="KW-1185">Reference proteome</keyword>
<organism evidence="4 5">
    <name type="scientific">Daphnia pulex</name>
    <name type="common">Water flea</name>
    <dbReference type="NCBI Taxonomy" id="6669"/>
    <lineage>
        <taxon>Eukaryota</taxon>
        <taxon>Metazoa</taxon>
        <taxon>Ecdysozoa</taxon>
        <taxon>Arthropoda</taxon>
        <taxon>Crustacea</taxon>
        <taxon>Branchiopoda</taxon>
        <taxon>Diplostraca</taxon>
        <taxon>Cladocera</taxon>
        <taxon>Anomopoda</taxon>
        <taxon>Daphniidae</taxon>
        <taxon>Daphnia</taxon>
    </lineage>
</organism>
<dbReference type="SUPFAM" id="SSF102588">
    <property type="entry name" value="LmbE-like"/>
    <property type="match status" value="1"/>
</dbReference>
<dbReference type="InterPro" id="IPR003737">
    <property type="entry name" value="GlcNAc_PI_deacetylase-related"/>
</dbReference>
<feature type="transmembrane region" description="Helical" evidence="3">
    <location>
        <begin position="6"/>
        <end position="23"/>
    </location>
</feature>
<dbReference type="eggNOG" id="KOG3332">
    <property type="taxonomic scope" value="Eukaryota"/>
</dbReference>
<dbReference type="HOGENOM" id="CLU_034979_1_0_1"/>
<sequence>MCWYLLLILGIWTFVSFFTYRYLSQKKSLFLKEVFFKKLSNVLFVIAHPDDECMFFGPAITALVQPSLSDSSSRKKKAKDIYILCLSDGNADGLGKTRREELKKSCKILGLADSNIIIHSGPPFFEDDPNSLWDFKSVADTLNIYIEKLKIDSLITFDENGIGGHLNHKSIYQGVLQLKKESKKRVTVRVFILETVSLFRKYLGFIDSILIKPSALICTADWVNRMNIQRAMAAHASQYVWFRRLYIIFSRYLFFNTFIPLEVY</sequence>
<gene>
    <name evidence="4" type="ORF">DAPPUDRAFT_306215</name>
</gene>
<dbReference type="PANTHER" id="PTHR12993:SF11">
    <property type="entry name" value="N-ACETYLGLUCOSAMINYL-PHOSPHATIDYLINOSITOL DE-N-ACETYLASE"/>
    <property type="match status" value="1"/>
</dbReference>
<dbReference type="GO" id="GO:0016020">
    <property type="term" value="C:membrane"/>
    <property type="evidence" value="ECO:0007669"/>
    <property type="project" value="GOC"/>
</dbReference>
<dbReference type="Proteomes" id="UP000000305">
    <property type="component" value="Unassembled WGS sequence"/>
</dbReference>